<comment type="caution">
    <text evidence="2">The sequence shown here is derived from an EMBL/GenBank/DDBJ whole genome shotgun (WGS) entry which is preliminary data.</text>
</comment>
<sequence length="530" mass="62782">MRIDKVHIKSRFKNLEDFTIDIDENAWETVLLGLNATGKSNFLEAIVIVFRDLDLIYNYNKKIKSPFEFYIKYECRNNHIEITYENEKYNFIVNGKSVTTEFTKSIDYYLPKHIFVYYSGISDRLADLYIPHQKLYYEEIIKKDAEITKFDTIRRIFLAQNIHANFALIAFFMFQDEQSEDDETINFLKEELKINDFGSALFMLKQPIWAKSRKNKNSLLWGAKGLVKNLLEELLKFSYAPIQYKERIEVSYKKAETQDRLYLYLKDKKTFLDLIEYKYKNKIELFNALESIHISDMLHDVKIKVQKEGVNGELSMSELSEGEKQLLSVLGLLKFTNDEESLILLDEPDTHLNPMWKWKFLDYLDKVVKRKENTQIIFCSHDPLVIGNLKKNQVQIFKKNKEGKTEAFNPNISPREMSVSKILTSELFGIPSLMSKKLEDLLNQKRYFQAKISQGLLQEDEKIQFERLIKYFDSIGFNDETVDSRYNQYLKLTSNYEEFINRKYTKDEAAELDKIAKEVLEEILKEEKEK</sequence>
<dbReference type="Gene3D" id="3.40.50.300">
    <property type="entry name" value="P-loop containing nucleotide triphosphate hydrolases"/>
    <property type="match status" value="1"/>
</dbReference>
<evidence type="ECO:0000313" key="3">
    <source>
        <dbReference type="Proteomes" id="UP000817854"/>
    </source>
</evidence>
<evidence type="ECO:0000313" key="2">
    <source>
        <dbReference type="EMBL" id="NHN25236.1"/>
    </source>
</evidence>
<organism evidence="2 3">
    <name type="scientific">Flavobacterium jejuense</name>
    <dbReference type="NCBI Taxonomy" id="1544455"/>
    <lineage>
        <taxon>Bacteria</taxon>
        <taxon>Pseudomonadati</taxon>
        <taxon>Bacteroidota</taxon>
        <taxon>Flavobacteriia</taxon>
        <taxon>Flavobacteriales</taxon>
        <taxon>Flavobacteriaceae</taxon>
        <taxon>Flavobacterium</taxon>
    </lineage>
</organism>
<dbReference type="InterPro" id="IPR003959">
    <property type="entry name" value="ATPase_AAA_core"/>
</dbReference>
<reference evidence="2" key="2">
    <citation type="submission" date="2020-02" db="EMBL/GenBank/DDBJ databases">
        <title>Flavobacterium profundi sp. nov., isolated from a deep-sea seamount.</title>
        <authorList>
            <person name="Zhang D.-C."/>
        </authorList>
    </citation>
    <scope>NUCLEOTIDE SEQUENCE</scope>
    <source>
        <strain evidence="2">EC11</strain>
    </source>
</reference>
<dbReference type="SUPFAM" id="SSF52540">
    <property type="entry name" value="P-loop containing nucleoside triphosphate hydrolases"/>
    <property type="match status" value="1"/>
</dbReference>
<dbReference type="InterPro" id="IPR027417">
    <property type="entry name" value="P-loop_NTPase"/>
</dbReference>
<accession>A0ABX0INR7</accession>
<dbReference type="InterPro" id="IPR051396">
    <property type="entry name" value="Bact_Antivir_Def_Nuclease"/>
</dbReference>
<dbReference type="Proteomes" id="UP000817854">
    <property type="component" value="Unassembled WGS sequence"/>
</dbReference>
<reference evidence="2" key="1">
    <citation type="submission" date="2019-05" db="EMBL/GenBank/DDBJ databases">
        <authorList>
            <person name="Lianzixin W."/>
        </authorList>
    </citation>
    <scope>NUCLEOTIDE SEQUENCE</scope>
    <source>
        <strain evidence="2">EC11</strain>
    </source>
</reference>
<proteinExistence type="predicted"/>
<dbReference type="CDD" id="cd00267">
    <property type="entry name" value="ABC_ATPase"/>
    <property type="match status" value="1"/>
</dbReference>
<feature type="domain" description="ATPase AAA-type core" evidence="1">
    <location>
        <begin position="260"/>
        <end position="386"/>
    </location>
</feature>
<dbReference type="EMBL" id="VEVQ02000003">
    <property type="protein sequence ID" value="NHN25236.1"/>
    <property type="molecule type" value="Genomic_DNA"/>
</dbReference>
<protein>
    <submittedName>
        <fullName evidence="2">AAA family ATPase</fullName>
    </submittedName>
</protein>
<dbReference type="Pfam" id="PF13304">
    <property type="entry name" value="AAA_21"/>
    <property type="match status" value="1"/>
</dbReference>
<gene>
    <name evidence="2" type="ORF">FIA58_006050</name>
</gene>
<dbReference type="PANTHER" id="PTHR43581">
    <property type="entry name" value="ATP/GTP PHOSPHATASE"/>
    <property type="match status" value="1"/>
</dbReference>
<keyword evidence="3" id="KW-1185">Reference proteome</keyword>
<evidence type="ECO:0000259" key="1">
    <source>
        <dbReference type="Pfam" id="PF13304"/>
    </source>
</evidence>
<name>A0ABX0INR7_9FLAO</name>
<dbReference type="RefSeq" id="WP_140961203.1">
    <property type="nucleotide sequence ID" value="NZ_VEVQ02000003.1"/>
</dbReference>
<dbReference type="PANTHER" id="PTHR43581:SF4">
    <property type="entry name" value="ATP_GTP PHOSPHATASE"/>
    <property type="match status" value="1"/>
</dbReference>